<dbReference type="Proteomes" id="UP000318585">
    <property type="component" value="Unassembled WGS sequence"/>
</dbReference>
<dbReference type="Gene3D" id="3.90.550.10">
    <property type="entry name" value="Spore Coat Polysaccharide Biosynthesis Protein SpsA, Chain A"/>
    <property type="match status" value="1"/>
</dbReference>
<keyword evidence="1" id="KW-0808">Transferase</keyword>
<dbReference type="EMBL" id="VJZR01000014">
    <property type="protein sequence ID" value="TRX16404.1"/>
    <property type="molecule type" value="Genomic_DNA"/>
</dbReference>
<reference evidence="1 2" key="1">
    <citation type="submission" date="2019-07" db="EMBL/GenBank/DDBJ databases">
        <title>Novel species of Flavobacterium.</title>
        <authorList>
            <person name="Liu Q."/>
            <person name="Xin Y.-H."/>
        </authorList>
    </citation>
    <scope>NUCLEOTIDE SEQUENCE [LARGE SCALE GENOMIC DNA]</scope>
    <source>
        <strain evidence="1 2">LB3P56</strain>
    </source>
</reference>
<dbReference type="InterPro" id="IPR029044">
    <property type="entry name" value="Nucleotide-diphossugar_trans"/>
</dbReference>
<keyword evidence="2" id="KW-1185">Reference proteome</keyword>
<organism evidence="1 2">
    <name type="scientific">Flavobacterium franklandianum</name>
    <dbReference type="NCBI Taxonomy" id="2594430"/>
    <lineage>
        <taxon>Bacteria</taxon>
        <taxon>Pseudomonadati</taxon>
        <taxon>Bacteroidota</taxon>
        <taxon>Flavobacteriia</taxon>
        <taxon>Flavobacteriales</taxon>
        <taxon>Flavobacteriaceae</taxon>
        <taxon>Flavobacterium</taxon>
    </lineage>
</organism>
<dbReference type="AlphaFoldDB" id="A0A553C799"/>
<dbReference type="SUPFAM" id="SSF53448">
    <property type="entry name" value="Nucleotide-diphospho-sugar transferases"/>
    <property type="match status" value="1"/>
</dbReference>
<protein>
    <submittedName>
        <fullName evidence="1">Glycosyltransferase</fullName>
    </submittedName>
</protein>
<proteinExistence type="predicted"/>
<dbReference type="OrthoDB" id="1666251at2"/>
<accession>A0A553C799</accession>
<sequence length="266" mass="31477">MVETILKYLYIRITFYYYKFSGSSHKVLTIDDLYKTPIIITSFNQLEYLEKLIDFLLARGFSNVVIIDNNSTYKPLLDYLDSIQNKVKIHRLKKNYGHLVFWKRYDLFVKYGKGYYVVTDPDIVPLESCPEDFMVKFQSILLQNKKRMKVGFGLQIDDIPLSNPNREKVISWETKFWKTKVSDGVFDADIDTTFALYKPFYHRKNKKFKTALRTDYPYVAIHGGWYIDVNNLSEEQAFYFETANDSSSWKIDSKGKIANAKYEKKY</sequence>
<gene>
    <name evidence="1" type="ORF">FNW17_13520</name>
</gene>
<dbReference type="RefSeq" id="WP_143390749.1">
    <property type="nucleotide sequence ID" value="NZ_VJZQ01000013.1"/>
</dbReference>
<dbReference type="GO" id="GO:0016740">
    <property type="term" value="F:transferase activity"/>
    <property type="evidence" value="ECO:0007669"/>
    <property type="project" value="UniProtKB-KW"/>
</dbReference>
<evidence type="ECO:0000313" key="2">
    <source>
        <dbReference type="Proteomes" id="UP000318585"/>
    </source>
</evidence>
<name>A0A553C799_9FLAO</name>
<comment type="caution">
    <text evidence="1">The sequence shown here is derived from an EMBL/GenBank/DDBJ whole genome shotgun (WGS) entry which is preliminary data.</text>
</comment>
<evidence type="ECO:0000313" key="1">
    <source>
        <dbReference type="EMBL" id="TRX16404.1"/>
    </source>
</evidence>